<evidence type="ECO:0000313" key="4">
    <source>
        <dbReference type="EMBL" id="QDT61446.1"/>
    </source>
</evidence>
<evidence type="ECO:0000256" key="1">
    <source>
        <dbReference type="ARBA" id="ARBA00022448"/>
    </source>
</evidence>
<feature type="compositionally biased region" description="Low complexity" evidence="3">
    <location>
        <begin position="9"/>
        <end position="25"/>
    </location>
</feature>
<evidence type="ECO:0008006" key="6">
    <source>
        <dbReference type="Google" id="ProtNLM"/>
    </source>
</evidence>
<protein>
    <recommendedName>
        <fullName evidence="6">HlyD family secretion protein</fullName>
    </recommendedName>
</protein>
<feature type="coiled-coil region" evidence="2">
    <location>
        <begin position="557"/>
        <end position="584"/>
    </location>
</feature>
<dbReference type="GO" id="GO:0015679">
    <property type="term" value="P:plasma membrane copper ion transport"/>
    <property type="evidence" value="ECO:0007669"/>
    <property type="project" value="TreeGrafter"/>
</dbReference>
<dbReference type="OrthoDB" id="248877at2"/>
<dbReference type="EMBL" id="CP036272">
    <property type="protein sequence ID" value="QDT61446.1"/>
    <property type="molecule type" value="Genomic_DNA"/>
</dbReference>
<keyword evidence="1" id="KW-0813">Transport</keyword>
<organism evidence="4 5">
    <name type="scientific">Stieleria bergensis</name>
    <dbReference type="NCBI Taxonomy" id="2528025"/>
    <lineage>
        <taxon>Bacteria</taxon>
        <taxon>Pseudomonadati</taxon>
        <taxon>Planctomycetota</taxon>
        <taxon>Planctomycetia</taxon>
        <taxon>Pirellulales</taxon>
        <taxon>Pirellulaceae</taxon>
        <taxon>Stieleria</taxon>
    </lineage>
</organism>
<proteinExistence type="predicted"/>
<reference evidence="4 5" key="1">
    <citation type="submission" date="2019-02" db="EMBL/GenBank/DDBJ databases">
        <title>Deep-cultivation of Planctomycetes and their phenomic and genomic characterization uncovers novel biology.</title>
        <authorList>
            <person name="Wiegand S."/>
            <person name="Jogler M."/>
            <person name="Boedeker C."/>
            <person name="Pinto D."/>
            <person name="Vollmers J."/>
            <person name="Rivas-Marin E."/>
            <person name="Kohn T."/>
            <person name="Peeters S.H."/>
            <person name="Heuer A."/>
            <person name="Rast P."/>
            <person name="Oberbeckmann S."/>
            <person name="Bunk B."/>
            <person name="Jeske O."/>
            <person name="Meyerdierks A."/>
            <person name="Storesund J.E."/>
            <person name="Kallscheuer N."/>
            <person name="Luecker S."/>
            <person name="Lage O.M."/>
            <person name="Pohl T."/>
            <person name="Merkel B.J."/>
            <person name="Hornburger P."/>
            <person name="Mueller R.-W."/>
            <person name="Bruemmer F."/>
            <person name="Labrenz M."/>
            <person name="Spormann A.M."/>
            <person name="Op den Camp H."/>
            <person name="Overmann J."/>
            <person name="Amann R."/>
            <person name="Jetten M.S.M."/>
            <person name="Mascher T."/>
            <person name="Medema M.H."/>
            <person name="Devos D.P."/>
            <person name="Kaster A.-K."/>
            <person name="Ovreas L."/>
            <person name="Rohde M."/>
            <person name="Galperin M.Y."/>
            <person name="Jogler C."/>
        </authorList>
    </citation>
    <scope>NUCLEOTIDE SEQUENCE [LARGE SCALE GENOMIC DNA]</scope>
    <source>
        <strain evidence="4 5">SV_7m_r</strain>
    </source>
</reference>
<feature type="compositionally biased region" description="Polar residues" evidence="3">
    <location>
        <begin position="341"/>
        <end position="355"/>
    </location>
</feature>
<feature type="region of interest" description="Disordered" evidence="3">
    <location>
        <begin position="1"/>
        <end position="41"/>
    </location>
</feature>
<keyword evidence="5" id="KW-1185">Reference proteome</keyword>
<name>A0A517SZ83_9BACT</name>
<dbReference type="Proteomes" id="UP000315003">
    <property type="component" value="Chromosome"/>
</dbReference>
<dbReference type="AlphaFoldDB" id="A0A517SZ83"/>
<feature type="region of interest" description="Disordered" evidence="3">
    <location>
        <begin position="335"/>
        <end position="355"/>
    </location>
</feature>
<dbReference type="RefSeq" id="WP_145275533.1">
    <property type="nucleotide sequence ID" value="NZ_CP036272.1"/>
</dbReference>
<dbReference type="PANTHER" id="PTHR30097">
    <property type="entry name" value="CATION EFFLUX SYSTEM PROTEIN CUSB"/>
    <property type="match status" value="1"/>
</dbReference>
<accession>A0A517SZ83</accession>
<dbReference type="PANTHER" id="PTHR30097:SF4">
    <property type="entry name" value="SLR6042 PROTEIN"/>
    <property type="match status" value="1"/>
</dbReference>
<dbReference type="InterPro" id="IPR051909">
    <property type="entry name" value="MFP_Cation_Efflux"/>
</dbReference>
<gene>
    <name evidence="4" type="ORF">SV7mr_39820</name>
</gene>
<dbReference type="GO" id="GO:0030313">
    <property type="term" value="C:cell envelope"/>
    <property type="evidence" value="ECO:0007669"/>
    <property type="project" value="TreeGrafter"/>
</dbReference>
<evidence type="ECO:0000256" key="2">
    <source>
        <dbReference type="SAM" id="Coils"/>
    </source>
</evidence>
<evidence type="ECO:0000256" key="3">
    <source>
        <dbReference type="SAM" id="MobiDB-lite"/>
    </source>
</evidence>
<evidence type="ECO:0000313" key="5">
    <source>
        <dbReference type="Proteomes" id="UP000315003"/>
    </source>
</evidence>
<dbReference type="GO" id="GO:0060003">
    <property type="term" value="P:copper ion export"/>
    <property type="evidence" value="ECO:0007669"/>
    <property type="project" value="TreeGrafter"/>
</dbReference>
<keyword evidence="2" id="KW-0175">Coiled coil</keyword>
<sequence>MDNGPPAPASKSNAAPASKSNAASPTTQQGHPDHPHQDSDWDQIQGFVGQLAELSTNCSTVIEFARGCLPAAIGLIDGRGALWWSTSIDGQPVLTACFDAAGHQVETGLWNDHSVASQLLQSDGPTELSIRQTTEIPFTAQRGSRATGILRIAVAIQLDGHRIGALEFLQDADLPSDALAGNQQLLALIADQTEVFLRRHQVLELTRSNHQWRLYESLTQSAHGSLDLERTAYQIACDGRVFVGCDRVSVVVPRGSDWQVAAISGIDTVDSRSALVVAMQSLSDAVAISGQWLRYRGSTEALPPQLETPLCEFLDQSHSRNVDVIPLLPWTDTEDAASGPVSGNSSEDAQRSNQADSPQHCVGLLILEDLDAIDSQQAEPNAGWVRRHKGLDAPDTETRMLQLTAVASSAIRNALQFQAIPLHRFSKKYASQLGENKRRVLWKWLLAVGVLIVICGMVPITHQVRSVGNAQPTKISHVFAPSDASVFKVLIDQATQNVTRNQKLIEMRSPPLEQELQRLLGEDRAAEKQLLAVSSERVQRLQQRPTDRNSGRLAAEEQELLERRSSLQAQIELVNQQIAELMLTSPISGRVLTWDPDQLLADRPVTRGQRLLSVANLAEAWEIELLIPDHQIGHLLDAQAASETALTAQFTVSPGDGSVTQTTVSRIGLRSEVVDGQAVTKVTLTVPPATVKQLRPGTTVEAKVNCGRKSLWYVWTHDIWLSIRRELF</sequence>